<name>A0ABV9KIE5_9RHOB</name>
<evidence type="ECO:0000256" key="1">
    <source>
        <dbReference type="SAM" id="Phobius"/>
    </source>
</evidence>
<comment type="caution">
    <text evidence="2">The sequence shown here is derived from an EMBL/GenBank/DDBJ whole genome shotgun (WGS) entry which is preliminary data.</text>
</comment>
<keyword evidence="1" id="KW-0812">Transmembrane</keyword>
<evidence type="ECO:0000313" key="3">
    <source>
        <dbReference type="Proteomes" id="UP001595973"/>
    </source>
</evidence>
<organism evidence="2 3">
    <name type="scientific">Seohaeicola nanhaiensis</name>
    <dbReference type="NCBI Taxonomy" id="1387282"/>
    <lineage>
        <taxon>Bacteria</taxon>
        <taxon>Pseudomonadati</taxon>
        <taxon>Pseudomonadota</taxon>
        <taxon>Alphaproteobacteria</taxon>
        <taxon>Rhodobacterales</taxon>
        <taxon>Roseobacteraceae</taxon>
        <taxon>Seohaeicola</taxon>
    </lineage>
</organism>
<protein>
    <submittedName>
        <fullName evidence="2">Uncharacterized protein</fullName>
    </submittedName>
</protein>
<dbReference type="RefSeq" id="WP_380718410.1">
    <property type="nucleotide sequence ID" value="NZ_JBHSGI010000024.1"/>
</dbReference>
<dbReference type="EMBL" id="JBHSGI010000024">
    <property type="protein sequence ID" value="MFC4669932.1"/>
    <property type="molecule type" value="Genomic_DNA"/>
</dbReference>
<dbReference type="Proteomes" id="UP001595973">
    <property type="component" value="Unassembled WGS sequence"/>
</dbReference>
<proteinExistence type="predicted"/>
<feature type="transmembrane region" description="Helical" evidence="1">
    <location>
        <begin position="12"/>
        <end position="31"/>
    </location>
</feature>
<keyword evidence="1" id="KW-0472">Membrane</keyword>
<evidence type="ECO:0000313" key="2">
    <source>
        <dbReference type="EMBL" id="MFC4669932.1"/>
    </source>
</evidence>
<gene>
    <name evidence="2" type="ORF">ACFO5X_15310</name>
</gene>
<sequence length="105" mass="11468">MPKLVGLYIRQCAIGFALSAIFVGAMLWLDIGGLAHLILASDAAVLAVVMLWVMNGIVFAGVQFAWAIMSMAERDETPRGGKRLVLEPVPVRAEKRRDHQTTVGY</sequence>
<keyword evidence="1" id="KW-1133">Transmembrane helix</keyword>
<feature type="transmembrane region" description="Helical" evidence="1">
    <location>
        <begin position="43"/>
        <end position="69"/>
    </location>
</feature>
<accession>A0ABV9KIE5</accession>
<reference evidence="3" key="1">
    <citation type="journal article" date="2019" name="Int. J. Syst. Evol. Microbiol.">
        <title>The Global Catalogue of Microorganisms (GCM) 10K type strain sequencing project: providing services to taxonomists for standard genome sequencing and annotation.</title>
        <authorList>
            <consortium name="The Broad Institute Genomics Platform"/>
            <consortium name="The Broad Institute Genome Sequencing Center for Infectious Disease"/>
            <person name="Wu L."/>
            <person name="Ma J."/>
        </authorList>
    </citation>
    <scope>NUCLEOTIDE SEQUENCE [LARGE SCALE GENOMIC DNA]</scope>
    <source>
        <strain evidence="3">CGMCC 4.7283</strain>
    </source>
</reference>
<keyword evidence="3" id="KW-1185">Reference proteome</keyword>